<dbReference type="EMBL" id="JARJCM010000291">
    <property type="protein sequence ID" value="KAJ7019515.1"/>
    <property type="molecule type" value="Genomic_DNA"/>
</dbReference>
<gene>
    <name evidence="3" type="ORF">C8F04DRAFT_1276196</name>
    <name evidence="2" type="ORF">C8F04DRAFT_1280594</name>
    <name evidence="1" type="ORF">C8F04DRAFT_1282333</name>
</gene>
<keyword evidence="4" id="KW-1185">Reference proteome</keyword>
<evidence type="ECO:0000313" key="1">
    <source>
        <dbReference type="EMBL" id="KAJ7016198.1"/>
    </source>
</evidence>
<dbReference type="EMBL" id="JARJCM010000567">
    <property type="protein sequence ID" value="KAJ7016198.1"/>
    <property type="molecule type" value="Genomic_DNA"/>
</dbReference>
<protein>
    <submittedName>
        <fullName evidence="3">Uncharacterized protein</fullName>
    </submittedName>
</protein>
<accession>A0AAD6S249</accession>
<dbReference type="Proteomes" id="UP001218188">
    <property type="component" value="Unassembled WGS sequence"/>
</dbReference>
<reference evidence="3" key="1">
    <citation type="submission" date="2023-03" db="EMBL/GenBank/DDBJ databases">
        <title>Massive genome expansion in bonnet fungi (Mycena s.s.) driven by repeated elements and novel gene families across ecological guilds.</title>
        <authorList>
            <consortium name="Lawrence Berkeley National Laboratory"/>
            <person name="Harder C.B."/>
            <person name="Miyauchi S."/>
            <person name="Viragh M."/>
            <person name="Kuo A."/>
            <person name="Thoen E."/>
            <person name="Andreopoulos B."/>
            <person name="Lu D."/>
            <person name="Skrede I."/>
            <person name="Drula E."/>
            <person name="Henrissat B."/>
            <person name="Morin E."/>
            <person name="Kohler A."/>
            <person name="Barry K."/>
            <person name="LaButti K."/>
            <person name="Morin E."/>
            <person name="Salamov A."/>
            <person name="Lipzen A."/>
            <person name="Mereny Z."/>
            <person name="Hegedus B."/>
            <person name="Baldrian P."/>
            <person name="Stursova M."/>
            <person name="Weitz H."/>
            <person name="Taylor A."/>
            <person name="Grigoriev I.V."/>
            <person name="Nagy L.G."/>
            <person name="Martin F."/>
            <person name="Kauserud H."/>
        </authorList>
    </citation>
    <scope>NUCLEOTIDE SEQUENCE</scope>
    <source>
        <strain evidence="3">CBHHK200</strain>
    </source>
</reference>
<dbReference type="EMBL" id="JARJCM010000462">
    <property type="protein sequence ID" value="KAJ7016790.1"/>
    <property type="molecule type" value="Genomic_DNA"/>
</dbReference>
<sequence>MVQITIVLFVDTKIVFYANVHPGHLNAMDQRHGPTLSMFPPMSLSASEQSVTAVGILDTIPVPREMPWSLEAVKAVHGSVYCTTYLDANGVYQVAEVWAYGSLSMAHDTFIYSPAAWIGPAEVIHIADCERAGCCRVRCRLEAGQIIFLDVPVAHLSKPRLTRNLSAMFCRGSVARRNFRTFGTFNHFRPRAVEALNDVD</sequence>
<evidence type="ECO:0000313" key="2">
    <source>
        <dbReference type="EMBL" id="KAJ7016790.1"/>
    </source>
</evidence>
<organism evidence="3 4">
    <name type="scientific">Mycena alexandri</name>
    <dbReference type="NCBI Taxonomy" id="1745969"/>
    <lineage>
        <taxon>Eukaryota</taxon>
        <taxon>Fungi</taxon>
        <taxon>Dikarya</taxon>
        <taxon>Basidiomycota</taxon>
        <taxon>Agaricomycotina</taxon>
        <taxon>Agaricomycetes</taxon>
        <taxon>Agaricomycetidae</taxon>
        <taxon>Agaricales</taxon>
        <taxon>Marasmiineae</taxon>
        <taxon>Mycenaceae</taxon>
        <taxon>Mycena</taxon>
    </lineage>
</organism>
<name>A0AAD6S249_9AGAR</name>
<dbReference type="AlphaFoldDB" id="A0AAD6S249"/>
<comment type="caution">
    <text evidence="3">The sequence shown here is derived from an EMBL/GenBank/DDBJ whole genome shotgun (WGS) entry which is preliminary data.</text>
</comment>
<evidence type="ECO:0000313" key="4">
    <source>
        <dbReference type="Proteomes" id="UP001218188"/>
    </source>
</evidence>
<evidence type="ECO:0000313" key="3">
    <source>
        <dbReference type="EMBL" id="KAJ7019515.1"/>
    </source>
</evidence>
<proteinExistence type="predicted"/>